<feature type="compositionally biased region" description="Basic and acidic residues" evidence="1">
    <location>
        <begin position="63"/>
        <end position="75"/>
    </location>
</feature>
<reference evidence="3 4" key="1">
    <citation type="submission" date="2024-10" db="EMBL/GenBank/DDBJ databases">
        <title>The Natural Products Discovery Center: Release of the First 8490 Sequenced Strains for Exploring Actinobacteria Biosynthetic Diversity.</title>
        <authorList>
            <person name="Kalkreuter E."/>
            <person name="Kautsar S.A."/>
            <person name="Yang D."/>
            <person name="Bader C.D."/>
            <person name="Teijaro C.N."/>
            <person name="Fluegel L."/>
            <person name="Davis C.M."/>
            <person name="Simpson J.R."/>
            <person name="Lauterbach L."/>
            <person name="Steele A.D."/>
            <person name="Gui C."/>
            <person name="Meng S."/>
            <person name="Li G."/>
            <person name="Viehrig K."/>
            <person name="Ye F."/>
            <person name="Su P."/>
            <person name="Kiefer A.F."/>
            <person name="Nichols A."/>
            <person name="Cepeda A.J."/>
            <person name="Yan W."/>
            <person name="Fan B."/>
            <person name="Jiang Y."/>
            <person name="Adhikari A."/>
            <person name="Zheng C.-J."/>
            <person name="Schuster L."/>
            <person name="Cowan T.M."/>
            <person name="Smanski M.J."/>
            <person name="Chevrette M.G."/>
            <person name="De Carvalho L.P.S."/>
            <person name="Shen B."/>
        </authorList>
    </citation>
    <scope>NUCLEOTIDE SEQUENCE [LARGE SCALE GENOMIC DNA]</scope>
    <source>
        <strain evidence="3 4">NPDC053399</strain>
    </source>
</reference>
<feature type="region of interest" description="Disordered" evidence="1">
    <location>
        <begin position="52"/>
        <end position="75"/>
    </location>
</feature>
<keyword evidence="4" id="KW-1185">Reference proteome</keyword>
<organism evidence="3 4">
    <name type="scientific">Streptomyces fildesensis</name>
    <dbReference type="NCBI Taxonomy" id="375757"/>
    <lineage>
        <taxon>Bacteria</taxon>
        <taxon>Bacillati</taxon>
        <taxon>Actinomycetota</taxon>
        <taxon>Actinomycetes</taxon>
        <taxon>Kitasatosporales</taxon>
        <taxon>Streptomycetaceae</taxon>
        <taxon>Streptomyces</taxon>
    </lineage>
</organism>
<feature type="transmembrane region" description="Helical" evidence="2">
    <location>
        <begin position="20"/>
        <end position="41"/>
    </location>
</feature>
<proteinExistence type="predicted"/>
<name>A0ABW8CIA2_9ACTN</name>
<dbReference type="EMBL" id="JBITYG010000012">
    <property type="protein sequence ID" value="MFI9105537.1"/>
    <property type="molecule type" value="Genomic_DNA"/>
</dbReference>
<accession>A0ABW8CIA2</accession>
<sequence>MVDEVVGKDKAVTMAEPMPPLALVMSATFWAVSAAVVSFMLTPHFLRLIGTAQASDRSRHTRRDSGDHSHGPADR</sequence>
<dbReference type="Proteomes" id="UP001614394">
    <property type="component" value="Unassembled WGS sequence"/>
</dbReference>
<keyword evidence="2" id="KW-0812">Transmembrane</keyword>
<comment type="caution">
    <text evidence="3">The sequence shown here is derived from an EMBL/GenBank/DDBJ whole genome shotgun (WGS) entry which is preliminary data.</text>
</comment>
<evidence type="ECO:0000313" key="3">
    <source>
        <dbReference type="EMBL" id="MFI9105537.1"/>
    </source>
</evidence>
<evidence type="ECO:0000313" key="4">
    <source>
        <dbReference type="Proteomes" id="UP001614394"/>
    </source>
</evidence>
<dbReference type="RefSeq" id="WP_399656292.1">
    <property type="nucleotide sequence ID" value="NZ_JBITYG010000012.1"/>
</dbReference>
<gene>
    <name evidence="3" type="ORF">ACIGXA_34040</name>
</gene>
<evidence type="ECO:0000256" key="2">
    <source>
        <dbReference type="SAM" id="Phobius"/>
    </source>
</evidence>
<evidence type="ECO:0000256" key="1">
    <source>
        <dbReference type="SAM" id="MobiDB-lite"/>
    </source>
</evidence>
<keyword evidence="2" id="KW-0472">Membrane</keyword>
<keyword evidence="2" id="KW-1133">Transmembrane helix</keyword>
<protein>
    <submittedName>
        <fullName evidence="3">Uncharacterized protein</fullName>
    </submittedName>
</protein>